<organism evidence="2">
    <name type="scientific">Ixodes ricinus</name>
    <name type="common">Common tick</name>
    <name type="synonym">Acarus ricinus</name>
    <dbReference type="NCBI Taxonomy" id="34613"/>
    <lineage>
        <taxon>Eukaryota</taxon>
        <taxon>Metazoa</taxon>
        <taxon>Ecdysozoa</taxon>
        <taxon>Arthropoda</taxon>
        <taxon>Chelicerata</taxon>
        <taxon>Arachnida</taxon>
        <taxon>Acari</taxon>
        <taxon>Parasitiformes</taxon>
        <taxon>Ixodida</taxon>
        <taxon>Ixodoidea</taxon>
        <taxon>Ixodidae</taxon>
        <taxon>Ixodinae</taxon>
        <taxon>Ixodes</taxon>
    </lineage>
</organism>
<protein>
    <submittedName>
        <fullName evidence="2">Putative secreted protein</fullName>
    </submittedName>
</protein>
<evidence type="ECO:0000256" key="1">
    <source>
        <dbReference type="SAM" id="MobiDB-lite"/>
    </source>
</evidence>
<feature type="region of interest" description="Disordered" evidence="1">
    <location>
        <begin position="13"/>
        <end position="38"/>
    </location>
</feature>
<dbReference type="AlphaFoldDB" id="A0A6B0UNS7"/>
<evidence type="ECO:0000313" key="2">
    <source>
        <dbReference type="EMBL" id="MXU91286.1"/>
    </source>
</evidence>
<name>A0A6B0UNS7_IXORI</name>
<feature type="region of interest" description="Disordered" evidence="1">
    <location>
        <begin position="98"/>
        <end position="121"/>
    </location>
</feature>
<accession>A0A6B0UNS7</accession>
<dbReference type="EMBL" id="GIFC01009203">
    <property type="protein sequence ID" value="MXU91286.1"/>
    <property type="molecule type" value="Transcribed_RNA"/>
</dbReference>
<reference evidence="2" key="1">
    <citation type="submission" date="2019-12" db="EMBL/GenBank/DDBJ databases">
        <title>An insight into the sialome of adult female Ixodes ricinus ticks feeding for 6 days.</title>
        <authorList>
            <person name="Perner J."/>
            <person name="Ribeiro J.M.C."/>
        </authorList>
    </citation>
    <scope>NUCLEOTIDE SEQUENCE</scope>
    <source>
        <strain evidence="2">Semi-engorged</strain>
        <tissue evidence="2">Salivary glands</tissue>
    </source>
</reference>
<proteinExistence type="predicted"/>
<sequence length="121" mass="12842">MATPSRAIVLSLSHPSSAQTDVRERWSSSSGDKAGPGACHYQGTKTPPACGSRFGCWCSMVVRWCLREHALGHLWPRCRGCRLHGAWAAPFTRCWPTGGRPAGPGRARGASGPSRTGCGPP</sequence>